<keyword evidence="1" id="KW-0696">RNA-directed RNA polymerase</keyword>
<keyword evidence="1" id="KW-0548">Nucleotidyltransferase</keyword>
<reference evidence="1" key="1">
    <citation type="submission" date="2014-05" db="EMBL/GenBank/DDBJ databases">
        <title>Characterization of a novel mitovirus in Leucostoma cinctum.</title>
        <authorList>
            <person name="Peyambari M."/>
            <person name="Koohi Habibi M."/>
            <person name="Fotouhifar K.-B."/>
            <person name="Dizadji A."/>
            <person name="Roossinck M.J."/>
        </authorList>
    </citation>
    <scope>NUCLEOTIDE SEQUENCE</scope>
</reference>
<name>A0A096ZZ74_9VIRU</name>
<dbReference type="GO" id="GO:0003968">
    <property type="term" value="F:RNA-directed RNA polymerase activity"/>
    <property type="evidence" value="ECO:0007669"/>
    <property type="project" value="UniProtKB-KW"/>
</dbReference>
<dbReference type="EMBL" id="KJ920222">
    <property type="protein sequence ID" value="AIS37561.1"/>
    <property type="molecule type" value="Genomic_RNA"/>
</dbReference>
<organism evidence="1">
    <name type="scientific">Leucostoma cinctum mitovirus 2</name>
    <dbReference type="NCBI Taxonomy" id="1551550"/>
    <lineage>
        <taxon>Viruses</taxon>
        <taxon>Riboviria</taxon>
        <taxon>Orthornavirae</taxon>
        <taxon>Lenarviricota</taxon>
        <taxon>Howeltoviricetes</taxon>
        <taxon>Cryppavirales</taxon>
        <taxon>Mitoviridae</taxon>
        <taxon>Mitovirus</taxon>
    </lineage>
</organism>
<keyword evidence="1" id="KW-0808">Transferase</keyword>
<feature type="non-terminal residue" evidence="1">
    <location>
        <position position="204"/>
    </location>
</feature>
<protein>
    <submittedName>
        <fullName evidence="1">RNA-dependent RNA polymerase</fullName>
    </submittedName>
</protein>
<accession>A0A096ZZ74</accession>
<proteinExistence type="predicted"/>
<gene>
    <name evidence="1" type="primary">RdRp</name>
</gene>
<sequence>MKNWMTLITKRLIKVWFNLPGKPVDLYLKEVNHLVNNNGWPYTIRYLKSVRLHITRYMCGKPLKINKDGVSVDRSGWPSRFNFLKEYYNKNDLSKMRGLLTLLLITRAFIIDRKKIKNLKVDYSSITNPYKGKCYTIPKWFVVEWLNTLSFNPYLKRYNNDSHYVSMKQGPQGCSTYFSLSSLLKLGYPELQAIFTLITQRGWR</sequence>
<evidence type="ECO:0000313" key="1">
    <source>
        <dbReference type="EMBL" id="AIS37561.1"/>
    </source>
</evidence>